<accession>A0ABQ9XIQ7</accession>
<dbReference type="Proteomes" id="UP001281761">
    <property type="component" value="Unassembled WGS sequence"/>
</dbReference>
<sequence>MPEFPTEGIEIGPPTHIKESQLIDKFSAVWSVRDENGEWTPVSQGFFFIPRKQDIGHSIKVDVYPIRYHLKRPNPAEKNQMPTIDIIHVHNELVQVRSKLTPLDQACLDKQILYSLV</sequence>
<evidence type="ECO:0000313" key="2">
    <source>
        <dbReference type="Proteomes" id="UP001281761"/>
    </source>
</evidence>
<protein>
    <submittedName>
        <fullName evidence="1">Uncharacterized protein</fullName>
    </submittedName>
</protein>
<dbReference type="EMBL" id="JARBJD010000105">
    <property type="protein sequence ID" value="KAK2952311.1"/>
    <property type="molecule type" value="Genomic_DNA"/>
</dbReference>
<proteinExistence type="predicted"/>
<reference evidence="1 2" key="1">
    <citation type="journal article" date="2022" name="bioRxiv">
        <title>Genomics of Preaxostyla Flagellates Illuminates Evolutionary Transitions and the Path Towards Mitochondrial Loss.</title>
        <authorList>
            <person name="Novak L.V.F."/>
            <person name="Treitli S.C."/>
            <person name="Pyrih J."/>
            <person name="Halakuc P."/>
            <person name="Pipaliya S.V."/>
            <person name="Vacek V."/>
            <person name="Brzon O."/>
            <person name="Soukal P."/>
            <person name="Eme L."/>
            <person name="Dacks J.B."/>
            <person name="Karnkowska A."/>
            <person name="Elias M."/>
            <person name="Hampl V."/>
        </authorList>
    </citation>
    <scope>NUCLEOTIDE SEQUENCE [LARGE SCALE GENOMIC DNA]</scope>
    <source>
        <strain evidence="1">NAU3</strain>
        <tissue evidence="1">Gut</tissue>
    </source>
</reference>
<keyword evidence="2" id="KW-1185">Reference proteome</keyword>
<organism evidence="1 2">
    <name type="scientific">Blattamonas nauphoetae</name>
    <dbReference type="NCBI Taxonomy" id="2049346"/>
    <lineage>
        <taxon>Eukaryota</taxon>
        <taxon>Metamonada</taxon>
        <taxon>Preaxostyla</taxon>
        <taxon>Oxymonadida</taxon>
        <taxon>Blattamonas</taxon>
    </lineage>
</organism>
<comment type="caution">
    <text evidence="1">The sequence shown here is derived from an EMBL/GenBank/DDBJ whole genome shotgun (WGS) entry which is preliminary data.</text>
</comment>
<gene>
    <name evidence="1" type="ORF">BLNAU_12720</name>
</gene>
<name>A0ABQ9XIQ7_9EUKA</name>
<evidence type="ECO:0000313" key="1">
    <source>
        <dbReference type="EMBL" id="KAK2952311.1"/>
    </source>
</evidence>